<keyword evidence="1" id="KW-0812">Transmembrane</keyword>
<protein>
    <submittedName>
        <fullName evidence="2">Uncharacterized protein</fullName>
    </submittedName>
</protein>
<accession>A0A8J6CF67</accession>
<evidence type="ECO:0000256" key="1">
    <source>
        <dbReference type="SAM" id="Phobius"/>
    </source>
</evidence>
<reference evidence="2" key="1">
    <citation type="submission" date="2021-05" db="EMBL/GenBank/DDBJ databases">
        <title>The genome of the haptophyte Pavlova lutheri (Diacronema luteri, Pavlovales) - a model for lipid biosynthesis in eukaryotic algae.</title>
        <authorList>
            <person name="Hulatt C.J."/>
            <person name="Posewitz M.C."/>
        </authorList>
    </citation>
    <scope>NUCLEOTIDE SEQUENCE</scope>
    <source>
        <strain evidence="2">NIVA-4/92</strain>
    </source>
</reference>
<dbReference type="AlphaFoldDB" id="A0A8J6CF67"/>
<comment type="caution">
    <text evidence="2">The sequence shown here is derived from an EMBL/GenBank/DDBJ whole genome shotgun (WGS) entry which is preliminary data.</text>
</comment>
<evidence type="ECO:0000313" key="2">
    <source>
        <dbReference type="EMBL" id="KAG8467690.1"/>
    </source>
</evidence>
<name>A0A8J6CF67_DIALT</name>
<gene>
    <name evidence="2" type="ORF">KFE25_006742</name>
</gene>
<dbReference type="OrthoDB" id="193308at2759"/>
<feature type="transmembrane region" description="Helical" evidence="1">
    <location>
        <begin position="142"/>
        <end position="160"/>
    </location>
</feature>
<feature type="transmembrane region" description="Helical" evidence="1">
    <location>
        <begin position="114"/>
        <end position="136"/>
    </location>
</feature>
<proteinExistence type="predicted"/>
<keyword evidence="1" id="KW-1133">Transmembrane helix</keyword>
<organism evidence="2 3">
    <name type="scientific">Diacronema lutheri</name>
    <name type="common">Unicellular marine alga</name>
    <name type="synonym">Monochrysis lutheri</name>
    <dbReference type="NCBI Taxonomy" id="2081491"/>
    <lineage>
        <taxon>Eukaryota</taxon>
        <taxon>Haptista</taxon>
        <taxon>Haptophyta</taxon>
        <taxon>Pavlovophyceae</taxon>
        <taxon>Pavlovales</taxon>
        <taxon>Pavlovaceae</taxon>
        <taxon>Diacronema</taxon>
    </lineage>
</organism>
<dbReference type="Proteomes" id="UP000751190">
    <property type="component" value="Unassembled WGS sequence"/>
</dbReference>
<keyword evidence="1" id="KW-0472">Membrane</keyword>
<sequence>MAEPFTVGLRMGAPADVGAAVRQRAEEASRAAAPTDPAQLLAALGIEDALGSALIAYALAVGPGPWLAPLGIGTNFRPTRQVVLLLARATGASDAQWARDAADGFAYELPAPMLALMAAVFLLAGLVIERFLLLALDDSVTFVFSLSGSLAIAAAFFELIRPPLTTRAAHEQNELEYGEFEQFASAQLERAPGTSCHETDIVRAYRTFYPKYRAASGRLSDSDIESLMRRWGRFERSPAGYYKGISLKPSALSSVF</sequence>
<dbReference type="EMBL" id="JAGTXO010000005">
    <property type="protein sequence ID" value="KAG8467690.1"/>
    <property type="molecule type" value="Genomic_DNA"/>
</dbReference>
<keyword evidence="3" id="KW-1185">Reference proteome</keyword>
<evidence type="ECO:0000313" key="3">
    <source>
        <dbReference type="Proteomes" id="UP000751190"/>
    </source>
</evidence>